<keyword evidence="4" id="KW-1134">Transmembrane beta strand</keyword>
<dbReference type="InterPro" id="IPR054765">
    <property type="entry name" value="SLBB_dom"/>
</dbReference>
<evidence type="ECO:0000256" key="4">
    <source>
        <dbReference type="ARBA" id="ARBA00022452"/>
    </source>
</evidence>
<keyword evidence="6" id="KW-0812">Transmembrane</keyword>
<dbReference type="InterPro" id="IPR049712">
    <property type="entry name" value="Poly_export"/>
</dbReference>
<feature type="region of interest" description="Disordered" evidence="15">
    <location>
        <begin position="76"/>
        <end position="95"/>
    </location>
</feature>
<name>A0ABS8C1N7_9ALTE</name>
<comment type="caution">
    <text evidence="20">The sequence shown here is derived from an EMBL/GenBank/DDBJ whole genome shotgun (WGS) entry which is preliminary data.</text>
</comment>
<evidence type="ECO:0000256" key="15">
    <source>
        <dbReference type="SAM" id="MobiDB-lite"/>
    </source>
</evidence>
<keyword evidence="8" id="KW-0625">Polysaccharide transport</keyword>
<sequence>MSFSTILTRSFAVLTTALILSLSVQAQQPSAAQIEQFKQLPRAQQEALAKQYGVDISQLTGNSSASRLQENAVAPLQQVEQKTSTNTARSAPKASGLPRFGESLFDANISTFSPVANAPVPENYRLGPDDTLLVQVYGKQNDMYELVVNREGNVNLPDLGPANVAGLTYLEASELIRNRITAANIGLQAAVTMGQLRTINIFIAGEARNPGMYAVSALTSVTQALFVSGGVSDIGSLRDIKVTRSGKTVANFDLYELLLRGQNSNDIILQHGDVLFISPVGTMVTIEGEVQRPAHYELAQSENLNTLIAMAGGLKAGALSNAIKVQRTSAAGRELVTVDLSNKSQQNFSLKAGDHVIVSQLSARVLEQVTIAGAVARPGQYAWNQGLHLHDILTNVWSDLINTTDADYALVVRKLNNRGDVEVIQFNLLDALKVNSMPQSPLRLQAQDIVLVFNQGNQSYQRDVLNAHIKSAVEERLAQFNNNSLLAGDVAGNFFRSLEGKNASIGASQFTNAEQNLSPSGIVESYIASMLNQLFFEPSYIGLSKHLTRRELLFPLLQMLRKQSNNIQQLPIVSISGDVKVAGEYPLPVNGRVSMLVKAAGGLNSSAFPERAELSRFIQQAGDIKLNQQNINIDLAKMLTDADTDMPLASRDRLNVLTTPDWSHVRLVNVQGEVKFPGTYQVLKGEKLSEVIKRAGGFTSNAYPYGAVFTRENIKRREQEQAERLMQQLRADIASKSLTSNSIVPNASGAPSIAMIQELQAIEPVGRLAIDLDNIMMGQTEFDIELDNNDAIFIPRKQNSITVMGEVQHPGSHRYRSGLNVKDYLSLAGGSRKRADEQRVFVIRADGSVMVPGSNSWFSAANDELKPGDTIIMPLDTEYKDSLSTWAQVTQIFYQTAVAIAALNSF</sequence>
<comment type="similarity">
    <text evidence="2">Belongs to the BexD/CtrA/VexA family.</text>
</comment>
<keyword evidence="10" id="KW-0626">Porin</keyword>
<dbReference type="Gene3D" id="3.10.560.10">
    <property type="entry name" value="Outer membrane lipoprotein wza domain like"/>
    <property type="match status" value="6"/>
</dbReference>
<feature type="domain" description="Soluble ligand binding" evidence="18">
    <location>
        <begin position="572"/>
        <end position="621"/>
    </location>
</feature>
<keyword evidence="9" id="KW-0406">Ion transport</keyword>
<dbReference type="InterPro" id="IPR019554">
    <property type="entry name" value="Soluble_ligand-bd"/>
</dbReference>
<feature type="domain" description="Polysaccharide export protein N-terminal" evidence="17">
    <location>
        <begin position="119"/>
        <end position="191"/>
    </location>
</feature>
<evidence type="ECO:0000256" key="13">
    <source>
        <dbReference type="ARBA" id="ARBA00023237"/>
    </source>
</evidence>
<evidence type="ECO:0000256" key="5">
    <source>
        <dbReference type="ARBA" id="ARBA00022597"/>
    </source>
</evidence>
<evidence type="ECO:0000256" key="8">
    <source>
        <dbReference type="ARBA" id="ARBA00023047"/>
    </source>
</evidence>
<evidence type="ECO:0000256" key="7">
    <source>
        <dbReference type="ARBA" id="ARBA00022729"/>
    </source>
</evidence>
<dbReference type="Pfam" id="PF22461">
    <property type="entry name" value="SLBB_2"/>
    <property type="match status" value="1"/>
</dbReference>
<keyword evidence="14" id="KW-0449">Lipoprotein</keyword>
<evidence type="ECO:0000256" key="14">
    <source>
        <dbReference type="ARBA" id="ARBA00023288"/>
    </source>
</evidence>
<evidence type="ECO:0000256" key="10">
    <source>
        <dbReference type="ARBA" id="ARBA00023114"/>
    </source>
</evidence>
<keyword evidence="21" id="KW-1185">Reference proteome</keyword>
<dbReference type="InterPro" id="IPR003715">
    <property type="entry name" value="Poly_export_N"/>
</dbReference>
<keyword evidence="11" id="KW-0472">Membrane</keyword>
<keyword evidence="12" id="KW-0564">Palmitate</keyword>
<protein>
    <submittedName>
        <fullName evidence="20">SLBB domain-containing protein</fullName>
    </submittedName>
</protein>
<comment type="subcellular location">
    <subcellularLocation>
        <location evidence="1">Cell outer membrane</location>
        <topology evidence="1">Multi-pass membrane protein</topology>
    </subcellularLocation>
</comment>
<feature type="signal peptide" evidence="16">
    <location>
        <begin position="1"/>
        <end position="26"/>
    </location>
</feature>
<evidence type="ECO:0000256" key="9">
    <source>
        <dbReference type="ARBA" id="ARBA00023065"/>
    </source>
</evidence>
<feature type="domain" description="Soluble ligand binding" evidence="18">
    <location>
        <begin position="201"/>
        <end position="248"/>
    </location>
</feature>
<feature type="domain" description="Soluble ligand binding" evidence="18">
    <location>
        <begin position="668"/>
        <end position="703"/>
    </location>
</feature>
<dbReference type="PANTHER" id="PTHR33619:SF3">
    <property type="entry name" value="POLYSACCHARIDE EXPORT PROTEIN GFCE-RELATED"/>
    <property type="match status" value="1"/>
</dbReference>
<evidence type="ECO:0000259" key="19">
    <source>
        <dbReference type="Pfam" id="PF22461"/>
    </source>
</evidence>
<proteinExistence type="inferred from homology"/>
<dbReference type="PANTHER" id="PTHR33619">
    <property type="entry name" value="POLYSACCHARIDE EXPORT PROTEIN GFCE-RELATED"/>
    <property type="match status" value="1"/>
</dbReference>
<keyword evidence="13" id="KW-0998">Cell outer membrane</keyword>
<evidence type="ECO:0000259" key="17">
    <source>
        <dbReference type="Pfam" id="PF02563"/>
    </source>
</evidence>
<keyword evidence="3" id="KW-0813">Transport</keyword>
<keyword evidence="5" id="KW-0762">Sugar transport</keyword>
<dbReference type="RefSeq" id="WP_226750168.1">
    <property type="nucleotide sequence ID" value="NZ_JAEINI020000002.1"/>
</dbReference>
<evidence type="ECO:0000313" key="20">
    <source>
        <dbReference type="EMBL" id="MCB5226078.1"/>
    </source>
</evidence>
<keyword evidence="7 16" id="KW-0732">Signal</keyword>
<feature type="compositionally biased region" description="Polar residues" evidence="15">
    <location>
        <begin position="78"/>
        <end position="89"/>
    </location>
</feature>
<evidence type="ECO:0000256" key="6">
    <source>
        <dbReference type="ARBA" id="ARBA00022692"/>
    </source>
</evidence>
<feature type="chain" id="PRO_5045954941" evidence="16">
    <location>
        <begin position="27"/>
        <end position="906"/>
    </location>
</feature>
<dbReference type="Proteomes" id="UP000633814">
    <property type="component" value="Unassembled WGS sequence"/>
</dbReference>
<evidence type="ECO:0000259" key="18">
    <source>
        <dbReference type="Pfam" id="PF10531"/>
    </source>
</evidence>
<dbReference type="EMBL" id="JAEINI020000002">
    <property type="protein sequence ID" value="MCB5226078.1"/>
    <property type="molecule type" value="Genomic_DNA"/>
</dbReference>
<feature type="domain" description="SLBB" evidence="19">
    <location>
        <begin position="284"/>
        <end position="358"/>
    </location>
</feature>
<gene>
    <name evidence="20" type="ORF">JAO78_004545</name>
</gene>
<evidence type="ECO:0000313" key="21">
    <source>
        <dbReference type="Proteomes" id="UP000633814"/>
    </source>
</evidence>
<evidence type="ECO:0000256" key="1">
    <source>
        <dbReference type="ARBA" id="ARBA00004571"/>
    </source>
</evidence>
<evidence type="ECO:0000256" key="2">
    <source>
        <dbReference type="ARBA" id="ARBA00009450"/>
    </source>
</evidence>
<accession>A0ABS8C1N7</accession>
<evidence type="ECO:0000256" key="3">
    <source>
        <dbReference type="ARBA" id="ARBA00022448"/>
    </source>
</evidence>
<organism evidence="20 21">
    <name type="scientific">Alishewanella maricola</name>
    <dbReference type="NCBI Taxonomy" id="2795740"/>
    <lineage>
        <taxon>Bacteria</taxon>
        <taxon>Pseudomonadati</taxon>
        <taxon>Pseudomonadota</taxon>
        <taxon>Gammaproteobacteria</taxon>
        <taxon>Alteromonadales</taxon>
        <taxon>Alteromonadaceae</taxon>
        <taxon>Alishewanella</taxon>
    </lineage>
</organism>
<evidence type="ECO:0000256" key="11">
    <source>
        <dbReference type="ARBA" id="ARBA00023136"/>
    </source>
</evidence>
<dbReference type="Pfam" id="PF10531">
    <property type="entry name" value="SLBB"/>
    <property type="match status" value="4"/>
</dbReference>
<reference evidence="20 21" key="1">
    <citation type="submission" date="2021-10" db="EMBL/GenBank/DDBJ databases">
        <title>Alishewanella koreense sp. nov. isolated from seawater of southwestern coast in South Korea and the proposal for the reclassification of Rheinheimera perlucida and Rheinheimera tuosuensis as Arsukibacterium perlucida and Arsukibacterium tuosuensis.</title>
        <authorList>
            <person name="Kim K.H."/>
            <person name="Ruan W."/>
            <person name="Kim K.R."/>
            <person name="Baek J.H."/>
            <person name="Jeon C.O."/>
        </authorList>
    </citation>
    <scope>NUCLEOTIDE SEQUENCE [LARGE SCALE GENOMIC DNA]</scope>
    <source>
        <strain evidence="20 21">16-MA</strain>
    </source>
</reference>
<evidence type="ECO:0000256" key="12">
    <source>
        <dbReference type="ARBA" id="ARBA00023139"/>
    </source>
</evidence>
<feature type="domain" description="Soluble ligand binding" evidence="18">
    <location>
        <begin position="801"/>
        <end position="851"/>
    </location>
</feature>
<dbReference type="Pfam" id="PF02563">
    <property type="entry name" value="Poly_export"/>
    <property type="match status" value="1"/>
</dbReference>
<evidence type="ECO:0000256" key="16">
    <source>
        <dbReference type="SAM" id="SignalP"/>
    </source>
</evidence>